<reference evidence="1 2" key="1">
    <citation type="journal article" date="2022" name="Hortic Res">
        <title>A haplotype resolved chromosomal level avocado genome allows analysis of novel avocado genes.</title>
        <authorList>
            <person name="Nath O."/>
            <person name="Fletcher S.J."/>
            <person name="Hayward A."/>
            <person name="Shaw L.M."/>
            <person name="Masouleh A.K."/>
            <person name="Furtado A."/>
            <person name="Henry R.J."/>
            <person name="Mitter N."/>
        </authorList>
    </citation>
    <scope>NUCLEOTIDE SEQUENCE [LARGE SCALE GENOMIC DNA]</scope>
    <source>
        <strain evidence="2">cv. Hass</strain>
    </source>
</reference>
<dbReference type="EMBL" id="CM056816">
    <property type="protein sequence ID" value="KAJ8633161.1"/>
    <property type="molecule type" value="Genomic_DNA"/>
</dbReference>
<comment type="caution">
    <text evidence="1">The sequence shown here is derived from an EMBL/GenBank/DDBJ whole genome shotgun (WGS) entry which is preliminary data.</text>
</comment>
<accession>A0ACC2LI81</accession>
<protein>
    <submittedName>
        <fullName evidence="1">Uncharacterized protein</fullName>
    </submittedName>
</protein>
<evidence type="ECO:0000313" key="2">
    <source>
        <dbReference type="Proteomes" id="UP001234297"/>
    </source>
</evidence>
<sequence length="113" mass="12570">MSKEHDPIERKLILAHDLATASDLKDIEKEVGKQNGSSNSKRKRRLAGTPEPSDAPEKARGPMEAAKERDREDEKQRLVCREDMPAGDSGVVIATDTRDNAASNRAYLWKKKG</sequence>
<dbReference type="Proteomes" id="UP001234297">
    <property type="component" value="Chromosome 8"/>
</dbReference>
<evidence type="ECO:0000313" key="1">
    <source>
        <dbReference type="EMBL" id="KAJ8633161.1"/>
    </source>
</evidence>
<name>A0ACC2LI81_PERAE</name>
<proteinExistence type="predicted"/>
<keyword evidence="2" id="KW-1185">Reference proteome</keyword>
<gene>
    <name evidence="1" type="ORF">MRB53_026497</name>
</gene>
<organism evidence="1 2">
    <name type="scientific">Persea americana</name>
    <name type="common">Avocado</name>
    <dbReference type="NCBI Taxonomy" id="3435"/>
    <lineage>
        <taxon>Eukaryota</taxon>
        <taxon>Viridiplantae</taxon>
        <taxon>Streptophyta</taxon>
        <taxon>Embryophyta</taxon>
        <taxon>Tracheophyta</taxon>
        <taxon>Spermatophyta</taxon>
        <taxon>Magnoliopsida</taxon>
        <taxon>Magnoliidae</taxon>
        <taxon>Laurales</taxon>
        <taxon>Lauraceae</taxon>
        <taxon>Persea</taxon>
    </lineage>
</organism>